<dbReference type="PRINTS" id="PR00508">
    <property type="entry name" value="S21N4MTFRASE"/>
</dbReference>
<name>A0A1N7IB88_9FLAO</name>
<accession>A0A1N7IB88</accession>
<evidence type="ECO:0000313" key="7">
    <source>
        <dbReference type="EMBL" id="SIS34252.1"/>
    </source>
</evidence>
<evidence type="ECO:0000256" key="2">
    <source>
        <dbReference type="ARBA" id="ARBA00022603"/>
    </source>
</evidence>
<dbReference type="PANTHER" id="PTHR13370:SF3">
    <property type="entry name" value="TRNA (GUANINE(10)-N2)-METHYLTRANSFERASE HOMOLOG"/>
    <property type="match status" value="1"/>
</dbReference>
<keyword evidence="3 7" id="KW-0808">Transferase</keyword>
<reference evidence="7 8" key="1">
    <citation type="submission" date="2017-01" db="EMBL/GenBank/DDBJ databases">
        <authorList>
            <person name="Mah S.A."/>
            <person name="Swanson W.J."/>
            <person name="Moy G.W."/>
            <person name="Vacquier V.D."/>
        </authorList>
    </citation>
    <scope>NUCLEOTIDE SEQUENCE [LARGE SCALE GENOMIC DNA]</scope>
    <source>
        <strain evidence="7 8">DSM 16927</strain>
    </source>
</reference>
<proteinExistence type="inferred from homology"/>
<dbReference type="Proteomes" id="UP000186106">
    <property type="component" value="Unassembled WGS sequence"/>
</dbReference>
<sequence length="250" mass="28771">MSNEIKLLKGDCLELLKSIPDNSVDLVLTDPPYGTTQCKWDVIIPFEKMWNELDRIIKADGAILIFGAEPFSSLLRSSNLKMYKYDWIWDKIKGTGFLNAKRQPMRNHEIVSVFYKKQCFYNPQKTTGHSRKVSSARSKENSIKTDVYNDHGLTSYDSTERYPRSIQVFSTDVQKSALHPNQKPVHLLEYLIKTYSRENETVLDFTMGSGSTGVACINTNRKFIGVEKDEKYFSIAKERIENILQKHIGL</sequence>
<dbReference type="GO" id="GO:0005737">
    <property type="term" value="C:cytoplasm"/>
    <property type="evidence" value="ECO:0007669"/>
    <property type="project" value="TreeGrafter"/>
</dbReference>
<dbReference type="InterPro" id="IPR002052">
    <property type="entry name" value="DNA_methylase_N6_adenine_CS"/>
</dbReference>
<dbReference type="KEGG" id="cjt:EG359_17330"/>
<dbReference type="Proteomes" id="UP000279541">
    <property type="component" value="Chromosome"/>
</dbReference>
<dbReference type="Gene3D" id="3.40.50.150">
    <property type="entry name" value="Vaccinia Virus protein VP39"/>
    <property type="match status" value="1"/>
</dbReference>
<keyword evidence="9" id="KW-1185">Reference proteome</keyword>
<evidence type="ECO:0000256" key="1">
    <source>
        <dbReference type="ARBA" id="ARBA00006594"/>
    </source>
</evidence>
<dbReference type="Pfam" id="PF01555">
    <property type="entry name" value="N6_N4_Mtase"/>
    <property type="match status" value="1"/>
</dbReference>
<dbReference type="GO" id="GO:0008170">
    <property type="term" value="F:N-methyltransferase activity"/>
    <property type="evidence" value="ECO:0007669"/>
    <property type="project" value="InterPro"/>
</dbReference>
<dbReference type="InterPro" id="IPR002941">
    <property type="entry name" value="DNA_methylase_N4/N6"/>
</dbReference>
<evidence type="ECO:0000256" key="4">
    <source>
        <dbReference type="RuleBase" id="RU362026"/>
    </source>
</evidence>
<organism evidence="7 8">
    <name type="scientific">Chryseobacterium joostei</name>
    <dbReference type="NCBI Taxonomy" id="112234"/>
    <lineage>
        <taxon>Bacteria</taxon>
        <taxon>Pseudomonadati</taxon>
        <taxon>Bacteroidota</taxon>
        <taxon>Flavobacteriia</taxon>
        <taxon>Flavobacteriales</taxon>
        <taxon>Weeksellaceae</taxon>
        <taxon>Chryseobacterium group</taxon>
        <taxon>Chryseobacterium</taxon>
    </lineage>
</organism>
<evidence type="ECO:0000313" key="8">
    <source>
        <dbReference type="Proteomes" id="UP000186106"/>
    </source>
</evidence>
<dbReference type="GO" id="GO:0032259">
    <property type="term" value="P:methylation"/>
    <property type="evidence" value="ECO:0007669"/>
    <property type="project" value="UniProtKB-KW"/>
</dbReference>
<dbReference type="STRING" id="112234.SAMN05421768_103665"/>
<dbReference type="REBASE" id="281899">
    <property type="entry name" value="M.Cjo16927ORF17330P"/>
</dbReference>
<dbReference type="GO" id="GO:0003677">
    <property type="term" value="F:DNA binding"/>
    <property type="evidence" value="ECO:0007669"/>
    <property type="project" value="InterPro"/>
</dbReference>
<dbReference type="EC" id="2.1.1.-" evidence="4"/>
<keyword evidence="2 7" id="KW-0489">Methyltransferase</keyword>
<dbReference type="OrthoDB" id="9800801at2"/>
<reference evidence="6 9" key="2">
    <citation type="submission" date="2018-11" db="EMBL/GenBank/DDBJ databases">
        <title>Proposal to divide the Flavobacteriaceae and reorganize its genera based on Amino Acid Identity values calculated from whole genome sequences.</title>
        <authorList>
            <person name="Nicholson A.C."/>
            <person name="Gulvik C.A."/>
            <person name="Whitney A.M."/>
            <person name="Humrighouse B.W."/>
            <person name="Bell M."/>
            <person name="Holmes B."/>
            <person name="Steigerwalt A.G."/>
            <person name="Villarma A."/>
            <person name="Sheth M."/>
            <person name="Batra D."/>
            <person name="Pryor J."/>
            <person name="Bernardet J.-F."/>
            <person name="Hugo C."/>
            <person name="Kampfer P."/>
            <person name="Newman J."/>
            <person name="McQuiston J.R."/>
        </authorList>
    </citation>
    <scope>NUCLEOTIDE SEQUENCE [LARGE SCALE GENOMIC DNA]</scope>
    <source>
        <strain evidence="6 9">DSM 16927</strain>
    </source>
</reference>
<feature type="domain" description="DNA methylase N-4/N-6" evidence="5">
    <location>
        <begin position="24"/>
        <end position="238"/>
    </location>
</feature>
<evidence type="ECO:0000313" key="9">
    <source>
        <dbReference type="Proteomes" id="UP000279541"/>
    </source>
</evidence>
<protein>
    <recommendedName>
        <fullName evidence="4">Methyltransferase</fullName>
        <ecNumber evidence="4">2.1.1.-</ecNumber>
    </recommendedName>
</protein>
<dbReference type="AlphaFoldDB" id="A0A1N7IB88"/>
<dbReference type="PROSITE" id="PS00092">
    <property type="entry name" value="N6_MTASE"/>
    <property type="match status" value="1"/>
</dbReference>
<dbReference type="EMBL" id="CP033926">
    <property type="protein sequence ID" value="AZB01266.1"/>
    <property type="molecule type" value="Genomic_DNA"/>
</dbReference>
<comment type="similarity">
    <text evidence="1 4">Belongs to the N(4)/N(6)-methyltransferase family.</text>
</comment>
<dbReference type="EMBL" id="FTNZ01000003">
    <property type="protein sequence ID" value="SIS34252.1"/>
    <property type="molecule type" value="Genomic_DNA"/>
</dbReference>
<dbReference type="InterPro" id="IPR029063">
    <property type="entry name" value="SAM-dependent_MTases_sf"/>
</dbReference>
<dbReference type="PANTHER" id="PTHR13370">
    <property type="entry name" value="RNA METHYLASE-RELATED"/>
    <property type="match status" value="1"/>
</dbReference>
<dbReference type="GO" id="GO:0009007">
    <property type="term" value="F:site-specific DNA-methyltransferase (adenine-specific) activity"/>
    <property type="evidence" value="ECO:0007669"/>
    <property type="project" value="TreeGrafter"/>
</dbReference>
<evidence type="ECO:0000313" key="6">
    <source>
        <dbReference type="EMBL" id="AZB01266.1"/>
    </source>
</evidence>
<evidence type="ECO:0000259" key="5">
    <source>
        <dbReference type="Pfam" id="PF01555"/>
    </source>
</evidence>
<gene>
    <name evidence="6" type="ORF">EG359_17330</name>
    <name evidence="7" type="ORF">SAMN05421768_103665</name>
</gene>
<dbReference type="RefSeq" id="WP_076353336.1">
    <property type="nucleotide sequence ID" value="NZ_CP033926.1"/>
</dbReference>
<dbReference type="SUPFAM" id="SSF53335">
    <property type="entry name" value="S-adenosyl-L-methionine-dependent methyltransferases"/>
    <property type="match status" value="1"/>
</dbReference>
<dbReference type="InterPro" id="IPR001091">
    <property type="entry name" value="RM_Methyltransferase"/>
</dbReference>
<evidence type="ECO:0000256" key="3">
    <source>
        <dbReference type="ARBA" id="ARBA00022679"/>
    </source>
</evidence>